<dbReference type="OrthoDB" id="1364223at2"/>
<keyword evidence="1" id="KW-0812">Transmembrane</keyword>
<gene>
    <name evidence="2" type="ORF">SAMN05216324_1176</name>
</gene>
<evidence type="ECO:0000256" key="1">
    <source>
        <dbReference type="SAM" id="Phobius"/>
    </source>
</evidence>
<protein>
    <submittedName>
        <fullName evidence="2">Uncharacterized protein</fullName>
    </submittedName>
</protein>
<dbReference type="Proteomes" id="UP000182034">
    <property type="component" value="Unassembled WGS sequence"/>
</dbReference>
<sequence length="101" mass="11652">MGKFQWTIVFSFVTPILLLLVVFMMGGGHGTYIPTIILFPFGMIGTVFQKSITVPFVVLGLFQFPIYGYLLDIFKNNKYKYLILISHILFVIIVFIFTNFK</sequence>
<dbReference type="RefSeq" id="WP_139255509.1">
    <property type="nucleotide sequence ID" value="NZ_FPKW01000017.1"/>
</dbReference>
<dbReference type="STRING" id="1612149.SAMN05216324_1176"/>
<evidence type="ECO:0000313" key="2">
    <source>
        <dbReference type="EMBL" id="SFZ96194.1"/>
    </source>
</evidence>
<dbReference type="EMBL" id="FPKW01000017">
    <property type="protein sequence ID" value="SFZ96194.1"/>
    <property type="molecule type" value="Genomic_DNA"/>
</dbReference>
<evidence type="ECO:0000313" key="3">
    <source>
        <dbReference type="Proteomes" id="UP000182034"/>
    </source>
</evidence>
<feature type="transmembrane region" description="Helical" evidence="1">
    <location>
        <begin position="6"/>
        <end position="24"/>
    </location>
</feature>
<keyword evidence="1" id="KW-0472">Membrane</keyword>
<keyword evidence="1" id="KW-1133">Transmembrane helix</keyword>
<feature type="transmembrane region" description="Helical" evidence="1">
    <location>
        <begin position="81"/>
        <end position="100"/>
    </location>
</feature>
<dbReference type="AlphaFoldDB" id="A0A1K2IV94"/>
<accession>A0A1K2IV94</accession>
<keyword evidence="3" id="KW-1185">Reference proteome</keyword>
<feature type="transmembrane region" description="Helical" evidence="1">
    <location>
        <begin position="54"/>
        <end position="74"/>
    </location>
</feature>
<feature type="transmembrane region" description="Helical" evidence="1">
    <location>
        <begin position="31"/>
        <end position="48"/>
    </location>
</feature>
<name>A0A1K2IV94_9FLAO</name>
<reference evidence="3" key="1">
    <citation type="submission" date="2016-10" db="EMBL/GenBank/DDBJ databases">
        <authorList>
            <person name="Varghese N."/>
            <person name="Submissions S."/>
        </authorList>
    </citation>
    <scope>NUCLEOTIDE SEQUENCE [LARGE SCALE GENOMIC DNA]</scope>
    <source>
        <strain evidence="3">SUR2</strain>
    </source>
</reference>
<organism evidence="2 3">
    <name type="scientific">Chryseobacterium limigenitum</name>
    <dbReference type="NCBI Taxonomy" id="1612149"/>
    <lineage>
        <taxon>Bacteria</taxon>
        <taxon>Pseudomonadati</taxon>
        <taxon>Bacteroidota</taxon>
        <taxon>Flavobacteriia</taxon>
        <taxon>Flavobacteriales</taxon>
        <taxon>Weeksellaceae</taxon>
        <taxon>Chryseobacterium group</taxon>
        <taxon>Chryseobacterium</taxon>
    </lineage>
</organism>
<proteinExistence type="predicted"/>